<organism evidence="7 8">
    <name type="scientific">Scopulibacillus daqui</name>
    <dbReference type="NCBI Taxonomy" id="1469162"/>
    <lineage>
        <taxon>Bacteria</taxon>
        <taxon>Bacillati</taxon>
        <taxon>Bacillota</taxon>
        <taxon>Bacilli</taxon>
        <taxon>Bacillales</taxon>
        <taxon>Sporolactobacillaceae</taxon>
        <taxon>Scopulibacillus</taxon>
    </lineage>
</organism>
<feature type="domain" description="FAD dependent oxidoreductase" evidence="6">
    <location>
        <begin position="3"/>
        <end position="389"/>
    </location>
</feature>
<dbReference type="InterPro" id="IPR036188">
    <property type="entry name" value="FAD/NAD-bd_sf"/>
</dbReference>
<evidence type="ECO:0000313" key="8">
    <source>
        <dbReference type="Proteomes" id="UP000808914"/>
    </source>
</evidence>
<comment type="caution">
    <text evidence="7">The sequence shown here is derived from an EMBL/GenBank/DDBJ whole genome shotgun (WGS) entry which is preliminary data.</text>
</comment>
<keyword evidence="3" id="KW-0274">FAD</keyword>
<sequence length="403" mass="45247">MYDYIIIGGGIVGLSVGYVLSKRYPQAKMLVIEKERILASHQTGRNSGVIHSGIYYKPGSLKAKFSKEGGKKLRDFCDQYDIPYDICGKVIVAAEKKELPLLENLYERGRQNGLNISKIGPEQLKDIEPHAYGLKALHVKSTGVVNYRQVAEKFAQIIQERGGTILLNTKAESISDDKNGITVECQKRKYHARYLINCSGLHSDRIAAAQGIKTDMKIVPFRGEYYELKPEKQYLVKNLIYPVPNPNFPFLGVHLTRMIDGRVHAGPNAVLGFKREGYRKKDINVKDFAEIMTYPAFWKIARQHLGEGLKETVRSFSKKMFVRNLQRLIPEIKESDLISAENGVRAQALTRDGKLIDDFLIISNKHAIHILNAPSPAATASISIGEEICSRILAPGQSMQYTI</sequence>
<evidence type="ECO:0000256" key="1">
    <source>
        <dbReference type="ARBA" id="ARBA00001974"/>
    </source>
</evidence>
<proteinExistence type="inferred from homology"/>
<evidence type="ECO:0000256" key="3">
    <source>
        <dbReference type="ARBA" id="ARBA00022827"/>
    </source>
</evidence>
<comment type="similarity">
    <text evidence="5">Belongs to the L2HGDH family.</text>
</comment>
<evidence type="ECO:0000313" key="7">
    <source>
        <dbReference type="EMBL" id="MBM7644092.1"/>
    </source>
</evidence>
<evidence type="ECO:0000256" key="5">
    <source>
        <dbReference type="ARBA" id="ARBA00037941"/>
    </source>
</evidence>
<evidence type="ECO:0000256" key="2">
    <source>
        <dbReference type="ARBA" id="ARBA00022630"/>
    </source>
</evidence>
<comment type="cofactor">
    <cofactor evidence="1">
        <name>FAD</name>
        <dbReference type="ChEBI" id="CHEBI:57692"/>
    </cofactor>
</comment>
<dbReference type="Gene3D" id="3.50.50.60">
    <property type="entry name" value="FAD/NAD(P)-binding domain"/>
    <property type="match status" value="1"/>
</dbReference>
<evidence type="ECO:0000259" key="6">
    <source>
        <dbReference type="Pfam" id="PF01266"/>
    </source>
</evidence>
<dbReference type="EC" id="1.1.3.-" evidence="7"/>
<dbReference type="InterPro" id="IPR006076">
    <property type="entry name" value="FAD-dep_OxRdtase"/>
</dbReference>
<dbReference type="SUPFAM" id="SSF51905">
    <property type="entry name" value="FAD/NAD(P)-binding domain"/>
    <property type="match status" value="1"/>
</dbReference>
<dbReference type="EMBL" id="JAFBER010000001">
    <property type="protein sequence ID" value="MBM7644092.1"/>
    <property type="molecule type" value="Genomic_DNA"/>
</dbReference>
<reference evidence="7 8" key="1">
    <citation type="submission" date="2021-01" db="EMBL/GenBank/DDBJ databases">
        <title>Genomic Encyclopedia of Type Strains, Phase IV (KMG-IV): sequencing the most valuable type-strain genomes for metagenomic binning, comparative biology and taxonomic classification.</title>
        <authorList>
            <person name="Goeker M."/>
        </authorList>
    </citation>
    <scope>NUCLEOTIDE SEQUENCE [LARGE SCALE GENOMIC DNA]</scope>
    <source>
        <strain evidence="7 8">DSM 28236</strain>
    </source>
</reference>
<dbReference type="Gene3D" id="3.30.9.10">
    <property type="entry name" value="D-Amino Acid Oxidase, subunit A, domain 2"/>
    <property type="match status" value="1"/>
</dbReference>
<evidence type="ECO:0000256" key="4">
    <source>
        <dbReference type="ARBA" id="ARBA00023002"/>
    </source>
</evidence>
<dbReference type="PANTHER" id="PTHR43104">
    <property type="entry name" value="L-2-HYDROXYGLUTARATE DEHYDROGENASE, MITOCHONDRIAL"/>
    <property type="match status" value="1"/>
</dbReference>
<dbReference type="RefSeq" id="WP_205002054.1">
    <property type="nucleotide sequence ID" value="NZ_JAFBER010000001.1"/>
</dbReference>
<dbReference type="Proteomes" id="UP000808914">
    <property type="component" value="Unassembled WGS sequence"/>
</dbReference>
<keyword evidence="4 7" id="KW-0560">Oxidoreductase</keyword>
<keyword evidence="2" id="KW-0285">Flavoprotein</keyword>
<name>A0ABS2PXQ3_9BACL</name>
<dbReference type="Pfam" id="PF01266">
    <property type="entry name" value="DAO"/>
    <property type="match status" value="1"/>
</dbReference>
<keyword evidence="8" id="KW-1185">Reference proteome</keyword>
<dbReference type="NCBIfam" id="NF008726">
    <property type="entry name" value="PRK11728.1"/>
    <property type="match status" value="1"/>
</dbReference>
<dbReference type="GO" id="GO:0016491">
    <property type="term" value="F:oxidoreductase activity"/>
    <property type="evidence" value="ECO:0007669"/>
    <property type="project" value="UniProtKB-KW"/>
</dbReference>
<protein>
    <submittedName>
        <fullName evidence="7">L-2-hydroxyglutarate oxidase</fullName>
        <ecNumber evidence="7">1.1.3.-</ecNumber>
    </submittedName>
</protein>
<dbReference type="PANTHER" id="PTHR43104:SF2">
    <property type="entry name" value="L-2-HYDROXYGLUTARATE DEHYDROGENASE, MITOCHONDRIAL"/>
    <property type="match status" value="1"/>
</dbReference>
<gene>
    <name evidence="7" type="ORF">JOD45_000283</name>
</gene>
<accession>A0ABS2PXQ3</accession>